<dbReference type="InParanoid" id="M3YWE6"/>
<dbReference type="AlphaFoldDB" id="M3YWE6"/>
<organism evidence="1">
    <name type="scientific">Mustela putorius furo</name>
    <name type="common">European domestic ferret</name>
    <name type="synonym">Mustela furo</name>
    <dbReference type="NCBI Taxonomy" id="9669"/>
    <lineage>
        <taxon>Eukaryota</taxon>
        <taxon>Metazoa</taxon>
        <taxon>Chordata</taxon>
        <taxon>Craniata</taxon>
        <taxon>Vertebrata</taxon>
        <taxon>Euteleostomi</taxon>
        <taxon>Mammalia</taxon>
        <taxon>Eutheria</taxon>
        <taxon>Laurasiatheria</taxon>
        <taxon>Carnivora</taxon>
        <taxon>Caniformia</taxon>
        <taxon>Musteloidea</taxon>
        <taxon>Mustelidae</taxon>
        <taxon>Mustelinae</taxon>
        <taxon>Mustela</taxon>
    </lineage>
</organism>
<sequence length="99" mass="11387">PLPIARSRESCLLHSRGWRKNLEAGAFRVPVGQLRLYDHDQLYKVAEIICHPRFNESLSVRTSLCWDWRTPWLSLRLSTWCPPTTSHLDSGTTVRGQTG</sequence>
<protein>
    <recommendedName>
        <fullName evidence="2">Peptidase S1 domain-containing protein</fullName>
    </recommendedName>
</protein>
<dbReference type="EMBL" id="AEYP01027874">
    <property type="status" value="NOT_ANNOTATED_CDS"/>
    <property type="molecule type" value="Genomic_DNA"/>
</dbReference>
<dbReference type="Ensembl" id="ENSMPUT00000015897.1">
    <property type="protein sequence ID" value="ENSMPUP00000015656.1"/>
    <property type="gene ID" value="ENSMPUG00000015765.1"/>
</dbReference>
<name>M3YWE6_MUSPF</name>
<evidence type="ECO:0000313" key="1">
    <source>
        <dbReference type="Ensembl" id="ENSMPUP00000015656.1"/>
    </source>
</evidence>
<reference evidence="1" key="1">
    <citation type="submission" date="2024-06" db="UniProtKB">
        <authorList>
            <consortium name="Ensembl"/>
        </authorList>
    </citation>
    <scope>IDENTIFICATION</scope>
</reference>
<proteinExistence type="predicted"/>
<evidence type="ECO:0008006" key="2">
    <source>
        <dbReference type="Google" id="ProtNLM"/>
    </source>
</evidence>
<accession>M3YWE6</accession>
<dbReference type="HOGENOM" id="CLU_2326160_0_0_1"/>